<reference evidence="2 3" key="1">
    <citation type="submission" date="2024-09" db="EMBL/GenBank/DDBJ databases">
        <authorList>
            <person name="Sun Q."/>
            <person name="Mori K."/>
        </authorList>
    </citation>
    <scope>NUCLEOTIDE SEQUENCE [LARGE SCALE GENOMIC DNA]</scope>
    <source>
        <strain evidence="2 3">TBRC 5777</strain>
    </source>
</reference>
<protein>
    <recommendedName>
        <fullName evidence="4">Yip1 domain-containing protein</fullName>
    </recommendedName>
</protein>
<evidence type="ECO:0000313" key="3">
    <source>
        <dbReference type="Proteomes" id="UP001589865"/>
    </source>
</evidence>
<comment type="caution">
    <text evidence="2">The sequence shown here is derived from an EMBL/GenBank/DDBJ whole genome shotgun (WGS) entry which is preliminary data.</text>
</comment>
<evidence type="ECO:0008006" key="4">
    <source>
        <dbReference type="Google" id="ProtNLM"/>
    </source>
</evidence>
<organism evidence="2 3">
    <name type="scientific">Roseomonas elaeocarpi</name>
    <dbReference type="NCBI Taxonomy" id="907779"/>
    <lineage>
        <taxon>Bacteria</taxon>
        <taxon>Pseudomonadati</taxon>
        <taxon>Pseudomonadota</taxon>
        <taxon>Alphaproteobacteria</taxon>
        <taxon>Acetobacterales</taxon>
        <taxon>Roseomonadaceae</taxon>
        <taxon>Roseomonas</taxon>
    </lineage>
</organism>
<evidence type="ECO:0000256" key="1">
    <source>
        <dbReference type="SAM" id="Phobius"/>
    </source>
</evidence>
<keyword evidence="1" id="KW-1133">Transmembrane helix</keyword>
<name>A0ABV6JUM6_9PROT</name>
<dbReference type="Proteomes" id="UP001589865">
    <property type="component" value="Unassembled WGS sequence"/>
</dbReference>
<keyword evidence="1" id="KW-0812">Transmembrane</keyword>
<sequence>MPGLNDPAQIPPLRLQISAGLHGAFLLARGRAEGLLLAALSPEGVARSFWAAALCLPAFLGLRLLSSDSSPDLASLVADLSAYAASWAGYALASRWTAERLGVLQRWPRFIAAWNWCNVVQYLLLVLILPVPTGLVGSWLGIVTAGYTLWLEWFVAREALGLPGGRAVGFVALDVAISLFLTGFVELLSGH</sequence>
<accession>A0ABV6JUM6</accession>
<dbReference type="EMBL" id="JBHLUN010000009">
    <property type="protein sequence ID" value="MFC0409421.1"/>
    <property type="molecule type" value="Genomic_DNA"/>
</dbReference>
<evidence type="ECO:0000313" key="2">
    <source>
        <dbReference type="EMBL" id="MFC0409421.1"/>
    </source>
</evidence>
<gene>
    <name evidence="2" type="ORF">ACFFGY_14290</name>
</gene>
<dbReference type="RefSeq" id="WP_377045165.1">
    <property type="nucleotide sequence ID" value="NZ_JBHLUN010000009.1"/>
</dbReference>
<keyword evidence="3" id="KW-1185">Reference proteome</keyword>
<feature type="transmembrane region" description="Helical" evidence="1">
    <location>
        <begin position="167"/>
        <end position="185"/>
    </location>
</feature>
<proteinExistence type="predicted"/>
<keyword evidence="1" id="KW-0472">Membrane</keyword>